<feature type="domain" description="SF3 helicase" evidence="5">
    <location>
        <begin position="193"/>
        <end position="352"/>
    </location>
</feature>
<dbReference type="InterPro" id="IPR014818">
    <property type="entry name" value="Phage/plasmid_primase_P4_C"/>
</dbReference>
<sequence length="468" mass="51779">MTKTPEQILDELGVGRGTKESPINGEIHRGQLRMAERFAKLHAGRLMHAHSLGWHVWDSTRWVADKDGAAMRAAVATVKAALADIPNLENKEDRDDLYADIRKCESASGLEGMMRIAGSLEPITVSPDVLDAAPHLFNTPSGTLDLRTGEQRRHDPADMLTKVAGCDLDVEARSELFDRFINEILPDDAGHVGLQAWVQRIFGYSMLGLVREHVLPIFTGTGQNGKSTLLEAMGKAFGDYAINAEPDLLVSRGEAAHPTGLADLKGARLAVCSETDEGRSLASATMKRLTGGERLRARKMRKDFFEFDPSHVLILCTNHKPKVSGDDPAVWRRIRVVPFDVVVAKPDRRLPERLAEELPALLAWAYRGYRDYEESGLVLPDVVAERTNRYQVESDPLGRFLQDQTIQASQYHVGARHLFATWSKWCIATGEEAGSEVTFADSMAKRGHEKKRTASGQAYRGIALVAEH</sequence>
<reference evidence="7" key="1">
    <citation type="journal article" date="2019" name="Int. J. Syst. Evol. Microbiol.">
        <title>The Global Catalogue of Microorganisms (GCM) 10K type strain sequencing project: providing services to taxonomists for standard genome sequencing and annotation.</title>
        <authorList>
            <consortium name="The Broad Institute Genomics Platform"/>
            <consortium name="The Broad Institute Genome Sequencing Center for Infectious Disease"/>
            <person name="Wu L."/>
            <person name="Ma J."/>
        </authorList>
    </citation>
    <scope>NUCLEOTIDE SEQUENCE [LARGE SCALE GENOMIC DNA]</scope>
    <source>
        <strain evidence="7">CGMCC 4.7106</strain>
    </source>
</reference>
<keyword evidence="1" id="KW-0547">Nucleotide-binding</keyword>
<dbReference type="PANTHER" id="PTHR35372">
    <property type="entry name" value="ATP BINDING PROTEIN-RELATED"/>
    <property type="match status" value="1"/>
</dbReference>
<dbReference type="Pfam" id="PF19263">
    <property type="entry name" value="DUF5906"/>
    <property type="match status" value="1"/>
</dbReference>
<evidence type="ECO:0000256" key="3">
    <source>
        <dbReference type="ARBA" id="ARBA00022840"/>
    </source>
</evidence>
<dbReference type="InterPro" id="IPR045455">
    <property type="entry name" value="NrS-1_pol-like_helicase"/>
</dbReference>
<dbReference type="InterPro" id="IPR051620">
    <property type="entry name" value="ORF904-like_C"/>
</dbReference>
<dbReference type="EMBL" id="JBHSNW010000030">
    <property type="protein sequence ID" value="MFC5821131.1"/>
    <property type="molecule type" value="Genomic_DNA"/>
</dbReference>
<evidence type="ECO:0000256" key="2">
    <source>
        <dbReference type="ARBA" id="ARBA00022801"/>
    </source>
</evidence>
<dbReference type="Pfam" id="PF08706">
    <property type="entry name" value="D5_N"/>
    <property type="match status" value="1"/>
</dbReference>
<dbReference type="PROSITE" id="PS51206">
    <property type="entry name" value="SF3_HELICASE_1"/>
    <property type="match status" value="1"/>
</dbReference>
<dbReference type="RefSeq" id="WP_219549975.1">
    <property type="nucleotide sequence ID" value="NZ_JAHKRN010000053.1"/>
</dbReference>
<evidence type="ECO:0000259" key="5">
    <source>
        <dbReference type="PROSITE" id="PS51206"/>
    </source>
</evidence>
<keyword evidence="3" id="KW-0067">ATP-binding</keyword>
<keyword evidence="2" id="KW-0378">Hydrolase</keyword>
<feature type="region of interest" description="Disordered" evidence="4">
    <location>
        <begin position="1"/>
        <end position="24"/>
    </location>
</feature>
<dbReference type="InterPro" id="IPR006500">
    <property type="entry name" value="Helicase_put_C_phage/plasmid"/>
</dbReference>
<evidence type="ECO:0000313" key="6">
    <source>
        <dbReference type="EMBL" id="MFC5821131.1"/>
    </source>
</evidence>
<dbReference type="InterPro" id="IPR014015">
    <property type="entry name" value="Helicase_SF3_DNA-vir"/>
</dbReference>
<dbReference type="SMART" id="SM00885">
    <property type="entry name" value="D5_N"/>
    <property type="match status" value="1"/>
</dbReference>
<evidence type="ECO:0000313" key="7">
    <source>
        <dbReference type="Proteomes" id="UP001596096"/>
    </source>
</evidence>
<dbReference type="PANTHER" id="PTHR35372:SF2">
    <property type="entry name" value="SF3 HELICASE DOMAIN-CONTAINING PROTEIN"/>
    <property type="match status" value="1"/>
</dbReference>
<proteinExistence type="predicted"/>
<protein>
    <submittedName>
        <fullName evidence="6">Phage/plasmid primase, P4 family</fullName>
    </submittedName>
</protein>
<evidence type="ECO:0000256" key="4">
    <source>
        <dbReference type="SAM" id="MobiDB-lite"/>
    </source>
</evidence>
<organism evidence="6 7">
    <name type="scientific">Nonomuraea harbinensis</name>
    <dbReference type="NCBI Taxonomy" id="1286938"/>
    <lineage>
        <taxon>Bacteria</taxon>
        <taxon>Bacillati</taxon>
        <taxon>Actinomycetota</taxon>
        <taxon>Actinomycetes</taxon>
        <taxon>Streptosporangiales</taxon>
        <taxon>Streptosporangiaceae</taxon>
        <taxon>Nonomuraea</taxon>
    </lineage>
</organism>
<gene>
    <name evidence="6" type="ORF">ACFPUY_39085</name>
</gene>
<dbReference type="Proteomes" id="UP001596096">
    <property type="component" value="Unassembled WGS sequence"/>
</dbReference>
<keyword evidence="7" id="KW-1185">Reference proteome</keyword>
<accession>A0ABW1C6A4</accession>
<dbReference type="NCBIfam" id="TIGR01613">
    <property type="entry name" value="primase_Cterm"/>
    <property type="match status" value="1"/>
</dbReference>
<comment type="caution">
    <text evidence="6">The sequence shown here is derived from an EMBL/GenBank/DDBJ whole genome shotgun (WGS) entry which is preliminary data.</text>
</comment>
<name>A0ABW1C6A4_9ACTN</name>
<evidence type="ECO:0000256" key="1">
    <source>
        <dbReference type="ARBA" id="ARBA00022741"/>
    </source>
</evidence>